<feature type="domain" description="HTH crp-type" evidence="5">
    <location>
        <begin position="141"/>
        <end position="214"/>
    </location>
</feature>
<dbReference type="InterPro" id="IPR012318">
    <property type="entry name" value="HTH_CRP"/>
</dbReference>
<evidence type="ECO:0000259" key="5">
    <source>
        <dbReference type="PROSITE" id="PS51063"/>
    </source>
</evidence>
<dbReference type="InterPro" id="IPR000595">
    <property type="entry name" value="cNMP-bd_dom"/>
</dbReference>
<comment type="caution">
    <text evidence="6">The sequence shown here is derived from an EMBL/GenBank/DDBJ whole genome shotgun (WGS) entry which is preliminary data.</text>
</comment>
<keyword evidence="7" id="KW-1185">Reference proteome</keyword>
<sequence length="236" mass="26542">MTAFLDALPLAARRELFDVGRLTNVIVGETLFRYDDLNNQVYLLLDGWAKGWAYTDYGGHALVRLYRPRELIGAEPALIGYRLARQERVTSATMARVLAVAGSWFAEFLRHHPDASGLVNRSLIGRLHEADQRLAAVAVSHSASQRLAQVIYPLIKDAHPDREGLVALPVPLTQEELGWLAGLSRVSVTRVLRQWRQQGRVLTGYRDLRFPVLEWFEASGTFARSFDDCITDVDTV</sequence>
<dbReference type="GO" id="GO:0006355">
    <property type="term" value="P:regulation of DNA-templated transcription"/>
    <property type="evidence" value="ECO:0007669"/>
    <property type="project" value="InterPro"/>
</dbReference>
<dbReference type="Proteomes" id="UP000572680">
    <property type="component" value="Unassembled WGS sequence"/>
</dbReference>
<dbReference type="PROSITE" id="PS51063">
    <property type="entry name" value="HTH_CRP_2"/>
    <property type="match status" value="1"/>
</dbReference>
<dbReference type="GO" id="GO:0003677">
    <property type="term" value="F:DNA binding"/>
    <property type="evidence" value="ECO:0007669"/>
    <property type="project" value="UniProtKB-KW"/>
</dbReference>
<evidence type="ECO:0000256" key="3">
    <source>
        <dbReference type="ARBA" id="ARBA00023163"/>
    </source>
</evidence>
<dbReference type="Gene3D" id="1.10.10.10">
    <property type="entry name" value="Winged helix-like DNA-binding domain superfamily/Winged helix DNA-binding domain"/>
    <property type="match status" value="1"/>
</dbReference>
<evidence type="ECO:0000256" key="1">
    <source>
        <dbReference type="ARBA" id="ARBA00023015"/>
    </source>
</evidence>
<evidence type="ECO:0000313" key="6">
    <source>
        <dbReference type="EMBL" id="MBA8957735.1"/>
    </source>
</evidence>
<reference evidence="6 7" key="1">
    <citation type="submission" date="2020-08" db="EMBL/GenBank/DDBJ databases">
        <title>Genomic Encyclopedia of Type Strains, Phase IV (KMG-IV): sequencing the most valuable type-strain genomes for metagenomic binning, comparative biology and taxonomic classification.</title>
        <authorList>
            <person name="Goeker M."/>
        </authorList>
    </citation>
    <scope>NUCLEOTIDE SEQUENCE [LARGE SCALE GENOMIC DNA]</scope>
    <source>
        <strain evidence="6 7">DSM 44197</strain>
    </source>
</reference>
<dbReference type="InterPro" id="IPR036390">
    <property type="entry name" value="WH_DNA-bd_sf"/>
</dbReference>
<dbReference type="CDD" id="cd00038">
    <property type="entry name" value="CAP_ED"/>
    <property type="match status" value="1"/>
</dbReference>
<dbReference type="PROSITE" id="PS50042">
    <property type="entry name" value="CNMP_BINDING_3"/>
    <property type="match status" value="1"/>
</dbReference>
<proteinExistence type="predicted"/>
<dbReference type="SUPFAM" id="SSF46785">
    <property type="entry name" value="Winged helix' DNA-binding domain"/>
    <property type="match status" value="1"/>
</dbReference>
<dbReference type="AlphaFoldDB" id="A0A7W3M0V3"/>
<feature type="domain" description="Cyclic nucleotide-binding" evidence="4">
    <location>
        <begin position="4"/>
        <end position="109"/>
    </location>
</feature>
<accession>A0A7W3M0V3</accession>
<dbReference type="Pfam" id="PF00027">
    <property type="entry name" value="cNMP_binding"/>
    <property type="match status" value="1"/>
</dbReference>
<keyword evidence="2" id="KW-0238">DNA-binding</keyword>
<dbReference type="Gene3D" id="2.60.120.10">
    <property type="entry name" value="Jelly Rolls"/>
    <property type="match status" value="1"/>
</dbReference>
<dbReference type="SUPFAM" id="SSF51206">
    <property type="entry name" value="cAMP-binding domain-like"/>
    <property type="match status" value="1"/>
</dbReference>
<evidence type="ECO:0000259" key="4">
    <source>
        <dbReference type="PROSITE" id="PS50042"/>
    </source>
</evidence>
<protein>
    <submittedName>
        <fullName evidence="6">CRP-like cAMP-binding protein</fullName>
    </submittedName>
</protein>
<dbReference type="InterPro" id="IPR036388">
    <property type="entry name" value="WH-like_DNA-bd_sf"/>
</dbReference>
<organism evidence="6 7">
    <name type="scientific">Actinomadura namibiensis</name>
    <dbReference type="NCBI Taxonomy" id="182080"/>
    <lineage>
        <taxon>Bacteria</taxon>
        <taxon>Bacillati</taxon>
        <taxon>Actinomycetota</taxon>
        <taxon>Actinomycetes</taxon>
        <taxon>Streptosporangiales</taxon>
        <taxon>Thermomonosporaceae</taxon>
        <taxon>Actinomadura</taxon>
    </lineage>
</organism>
<dbReference type="Pfam" id="PF13545">
    <property type="entry name" value="HTH_Crp_2"/>
    <property type="match status" value="1"/>
</dbReference>
<evidence type="ECO:0000256" key="2">
    <source>
        <dbReference type="ARBA" id="ARBA00023125"/>
    </source>
</evidence>
<dbReference type="SMART" id="SM00100">
    <property type="entry name" value="cNMP"/>
    <property type="match status" value="1"/>
</dbReference>
<keyword evidence="3" id="KW-0804">Transcription</keyword>
<keyword evidence="1" id="KW-0805">Transcription regulation</keyword>
<gene>
    <name evidence="6" type="ORF">HNR61_009434</name>
</gene>
<dbReference type="InterPro" id="IPR018490">
    <property type="entry name" value="cNMP-bd_dom_sf"/>
</dbReference>
<dbReference type="EMBL" id="JACJIA010000029">
    <property type="protein sequence ID" value="MBA8957735.1"/>
    <property type="molecule type" value="Genomic_DNA"/>
</dbReference>
<dbReference type="RefSeq" id="WP_182849530.1">
    <property type="nucleotide sequence ID" value="NZ_BAAALP010000091.1"/>
</dbReference>
<evidence type="ECO:0000313" key="7">
    <source>
        <dbReference type="Proteomes" id="UP000572680"/>
    </source>
</evidence>
<name>A0A7W3M0V3_ACTNM</name>
<dbReference type="InterPro" id="IPR014710">
    <property type="entry name" value="RmlC-like_jellyroll"/>
</dbReference>